<organism evidence="7 8">
    <name type="scientific">Zasmidium cellare</name>
    <name type="common">Wine cellar mold</name>
    <name type="synonym">Racodium cellare</name>
    <dbReference type="NCBI Taxonomy" id="395010"/>
    <lineage>
        <taxon>Eukaryota</taxon>
        <taxon>Fungi</taxon>
        <taxon>Dikarya</taxon>
        <taxon>Ascomycota</taxon>
        <taxon>Pezizomycotina</taxon>
        <taxon>Dothideomycetes</taxon>
        <taxon>Dothideomycetidae</taxon>
        <taxon>Mycosphaerellales</taxon>
        <taxon>Mycosphaerellaceae</taxon>
        <taxon>Zasmidium</taxon>
    </lineage>
</organism>
<proteinExistence type="inferred from homology"/>
<accession>A0ABR0EI57</accession>
<feature type="domain" description="Pre-rRNA-processing protein RIX1 N-terminal" evidence="6">
    <location>
        <begin position="12"/>
        <end position="209"/>
    </location>
</feature>
<comment type="caution">
    <text evidence="7">The sequence shown here is derived from an EMBL/GenBank/DDBJ whole genome shotgun (WGS) entry which is preliminary data.</text>
</comment>
<feature type="compositionally biased region" description="Acidic residues" evidence="5">
    <location>
        <begin position="743"/>
        <end position="754"/>
    </location>
</feature>
<gene>
    <name evidence="7" type="ORF">PRZ48_006908</name>
</gene>
<keyword evidence="4" id="KW-0539">Nucleus</keyword>
<keyword evidence="8" id="KW-1185">Reference proteome</keyword>
<evidence type="ECO:0000259" key="6">
    <source>
        <dbReference type="Pfam" id="PF08167"/>
    </source>
</evidence>
<comment type="subcellular location">
    <subcellularLocation>
        <location evidence="1">Nucleus</location>
    </subcellularLocation>
</comment>
<feature type="compositionally biased region" description="Low complexity" evidence="5">
    <location>
        <begin position="711"/>
        <end position="726"/>
    </location>
</feature>
<evidence type="ECO:0000256" key="3">
    <source>
        <dbReference type="ARBA" id="ARBA00021502"/>
    </source>
</evidence>
<evidence type="ECO:0000256" key="2">
    <source>
        <dbReference type="ARBA" id="ARBA00010511"/>
    </source>
</evidence>
<evidence type="ECO:0000256" key="5">
    <source>
        <dbReference type="SAM" id="MobiDB-lite"/>
    </source>
</evidence>
<feature type="region of interest" description="Disordered" evidence="5">
    <location>
        <begin position="711"/>
        <end position="754"/>
    </location>
</feature>
<feature type="compositionally biased region" description="Acidic residues" evidence="5">
    <location>
        <begin position="596"/>
        <end position="612"/>
    </location>
</feature>
<evidence type="ECO:0000256" key="4">
    <source>
        <dbReference type="ARBA" id="ARBA00023242"/>
    </source>
</evidence>
<dbReference type="InterPro" id="IPR016024">
    <property type="entry name" value="ARM-type_fold"/>
</dbReference>
<feature type="region of interest" description="Disordered" evidence="5">
    <location>
        <begin position="465"/>
        <end position="495"/>
    </location>
</feature>
<dbReference type="PANTHER" id="PTHR34105:SF1">
    <property type="entry name" value="PROLINE-, GLUTAMIC ACID- AND LEUCINE-RICH PROTEIN 1"/>
    <property type="match status" value="1"/>
</dbReference>
<dbReference type="SUPFAM" id="SSF48371">
    <property type="entry name" value="ARM repeat"/>
    <property type="match status" value="1"/>
</dbReference>
<evidence type="ECO:0000256" key="1">
    <source>
        <dbReference type="ARBA" id="ARBA00004123"/>
    </source>
</evidence>
<evidence type="ECO:0000313" key="8">
    <source>
        <dbReference type="Proteomes" id="UP001305779"/>
    </source>
</evidence>
<comment type="similarity">
    <text evidence="2">Belongs to the RIX1/PELP1 family.</text>
</comment>
<dbReference type="EMBL" id="JAXOVC010000005">
    <property type="protein sequence ID" value="KAK4501102.1"/>
    <property type="molecule type" value="Genomic_DNA"/>
</dbReference>
<feature type="compositionally biased region" description="Polar residues" evidence="5">
    <location>
        <begin position="480"/>
        <end position="495"/>
    </location>
</feature>
<sequence>MASKHSGSVATLRAASLRISSTPVKQLPSITPQITGLIWNCRDLLSTPTEAKQNSETSVLIHRFKTQLSTLLQDRTIEGRWAAVVLVKSTIEAGGIEILSKCNAWVKSLLGILKKPDPPTTRILAVFTLTRIFMLTWDYSNLVREITTPALTAFVPTCLSNIENKRCSARELESVLEAFAVLLPRHPTIFRTNEAKLRAYLANVLSSSSNGIESGQHYTESCRSPAGHLLAQLHTCAPKQGSSDKWLETLKAATTAAHTTCDHVFRAVDEDWQSVAGVERSSSRSFGGDMEFEGEDAVGMKPWKGIYAGAERLISLLHIIESHFATATSSLVAVRLGSITDLLTRLLAVTQPHGGNQEFIKINNQVAKDEREALFAVLPSVHVAAMGLCETIIQRFGTETIAWVQWLFEHVSWVFKAEQKTTEVRLASYRLLRSAITIIGPSMAKADVAELAHILESSCEDVLPTDHTSTSTGTQNGSGIKQQLGLSGSKTIQSHPTDTAEIRQAAENLLSTVLDRVEASSLTPKLRAQIDRIAVFSRSQATLFASVLNPHSKQNQARMQPSLLPILAREFGQDPHVEALLRPRMPPIRGKTSLGSEEDEDLEEQEDADNEYLPDAEEIQVAEDEAGKPPRQDLGPETSAQLSSKRPAAEAPDLSTSAKRLRASPVAESLLPDAATTLPGPDPVIGRDDVPAVVAVPTSYEETVTVAQPEAVANTTTVTTTAGAMDDGSDDSDFEMPPLTMEPDTDPEDEEDDE</sequence>
<reference evidence="7 8" key="1">
    <citation type="journal article" date="2023" name="G3 (Bethesda)">
        <title>A chromosome-level genome assembly of Zasmidium syzygii isolated from banana leaves.</title>
        <authorList>
            <person name="van Westerhoven A.C."/>
            <person name="Mehrabi R."/>
            <person name="Talebi R."/>
            <person name="Steentjes M.B.F."/>
            <person name="Corcolon B."/>
            <person name="Chong P.A."/>
            <person name="Kema G.H.J."/>
            <person name="Seidl M.F."/>
        </authorList>
    </citation>
    <scope>NUCLEOTIDE SEQUENCE [LARGE SCALE GENOMIC DNA]</scope>
    <source>
        <strain evidence="7 8">P124</strain>
    </source>
</reference>
<dbReference type="PANTHER" id="PTHR34105">
    <property type="entry name" value="PROLINE-, GLUTAMIC ACID- AND LEUCINE-RICH PROTEIN 1"/>
    <property type="match status" value="1"/>
</dbReference>
<dbReference type="InterPro" id="IPR012583">
    <property type="entry name" value="RIX1_N"/>
</dbReference>
<feature type="region of interest" description="Disordered" evidence="5">
    <location>
        <begin position="625"/>
        <end position="687"/>
    </location>
</feature>
<dbReference type="Proteomes" id="UP001305779">
    <property type="component" value="Unassembled WGS sequence"/>
</dbReference>
<evidence type="ECO:0000313" key="7">
    <source>
        <dbReference type="EMBL" id="KAK4501102.1"/>
    </source>
</evidence>
<feature type="compositionally biased region" description="Low complexity" evidence="5">
    <location>
        <begin position="468"/>
        <end position="479"/>
    </location>
</feature>
<dbReference type="Pfam" id="PF08167">
    <property type="entry name" value="RIX1"/>
    <property type="match status" value="1"/>
</dbReference>
<feature type="region of interest" description="Disordered" evidence="5">
    <location>
        <begin position="578"/>
        <end position="612"/>
    </location>
</feature>
<protein>
    <recommendedName>
        <fullName evidence="3">Pre-rRNA-processing protein RIX1</fullName>
    </recommendedName>
</protein>
<name>A0ABR0EI57_ZASCE</name>